<evidence type="ECO:0000256" key="1">
    <source>
        <dbReference type="SAM" id="Phobius"/>
    </source>
</evidence>
<dbReference type="KEGG" id="bvi:Bcep1808_7336"/>
<dbReference type="Proteomes" id="UP000002287">
    <property type="component" value="Plasmid pBVIE03"/>
</dbReference>
<keyword evidence="1" id="KW-1133">Transmembrane helix</keyword>
<keyword evidence="1" id="KW-0472">Membrane</keyword>
<feature type="transmembrane region" description="Helical" evidence="1">
    <location>
        <begin position="196"/>
        <end position="216"/>
    </location>
</feature>
<dbReference type="EMBL" id="CP000619">
    <property type="protein sequence ID" value="ABO60213.1"/>
    <property type="molecule type" value="Genomic_DNA"/>
</dbReference>
<evidence type="ECO:0000313" key="3">
    <source>
        <dbReference type="Proteomes" id="UP000002287"/>
    </source>
</evidence>
<keyword evidence="1" id="KW-0812">Transmembrane</keyword>
<dbReference type="AlphaFoldDB" id="A4JVB0"/>
<feature type="transmembrane region" description="Helical" evidence="1">
    <location>
        <begin position="154"/>
        <end position="176"/>
    </location>
</feature>
<name>A4JVB0_BURVG</name>
<sequence>MSDTLGRTAKNCRIDVGHYLPLLGTAAVLIGIALESAHAYLSWTLRAEMAHAIGFFGIVVFAAGTTIEARGYSLGWQPIIGLAVLAVFVSGPALLAKDWLIAHSLTYFAAVGQAIISFVVVGMVFFVVAPFVLKWEKKKKERNERQVKSSKAMAQCWWLYLFVAIACQLGAFWYELWQQPFVAVSISQPARGFVEWYQVVADAAGIWIGFFFSRAVDPTIPRSTR</sequence>
<protein>
    <submittedName>
        <fullName evidence="2">Uncharacterized protein</fullName>
    </submittedName>
</protein>
<feature type="transmembrane region" description="Helical" evidence="1">
    <location>
        <begin position="107"/>
        <end position="133"/>
    </location>
</feature>
<reference evidence="2 3" key="1">
    <citation type="submission" date="2007-03" db="EMBL/GenBank/DDBJ databases">
        <title>Complete sequence of plasmid pBVIE03 of Burkholderia vietnamiensis G4.</title>
        <authorList>
            <consortium name="US DOE Joint Genome Institute"/>
            <person name="Copeland A."/>
            <person name="Lucas S."/>
            <person name="Lapidus A."/>
            <person name="Barry K."/>
            <person name="Detter J.C."/>
            <person name="Glavina del Rio T."/>
            <person name="Hammon N."/>
            <person name="Israni S."/>
            <person name="Dalin E."/>
            <person name="Tice H."/>
            <person name="Pitluck S."/>
            <person name="Chain P."/>
            <person name="Malfatti S."/>
            <person name="Shin M."/>
            <person name="Vergez L."/>
            <person name="Schmutz J."/>
            <person name="Larimer F."/>
            <person name="Land M."/>
            <person name="Hauser L."/>
            <person name="Kyrpides N."/>
            <person name="Tiedje J."/>
            <person name="Richardson P."/>
        </authorList>
    </citation>
    <scope>NUCLEOTIDE SEQUENCE [LARGE SCALE GENOMIC DNA]</scope>
    <source>
        <strain evidence="3">G4 / LMG 22486</strain>
        <plasmid evidence="2 3">pBVIE03</plasmid>
    </source>
</reference>
<feature type="transmembrane region" description="Helical" evidence="1">
    <location>
        <begin position="49"/>
        <end position="67"/>
    </location>
</feature>
<feature type="transmembrane region" description="Helical" evidence="1">
    <location>
        <begin position="20"/>
        <end position="43"/>
    </location>
</feature>
<proteinExistence type="predicted"/>
<feature type="transmembrane region" description="Helical" evidence="1">
    <location>
        <begin position="74"/>
        <end position="95"/>
    </location>
</feature>
<organism evidence="2 3">
    <name type="scientific">Burkholderia vietnamiensis (strain G4 / LMG 22486)</name>
    <name type="common">Burkholderia cepacia (strain R1808)</name>
    <dbReference type="NCBI Taxonomy" id="269482"/>
    <lineage>
        <taxon>Bacteria</taxon>
        <taxon>Pseudomonadati</taxon>
        <taxon>Pseudomonadota</taxon>
        <taxon>Betaproteobacteria</taxon>
        <taxon>Burkholderiales</taxon>
        <taxon>Burkholderiaceae</taxon>
        <taxon>Burkholderia</taxon>
        <taxon>Burkholderia cepacia complex</taxon>
    </lineage>
</organism>
<keyword evidence="2" id="KW-0614">Plasmid</keyword>
<dbReference type="HOGENOM" id="CLU_1228038_0_0_4"/>
<geneLocation type="plasmid" evidence="2 3">
    <name>pBVIE03</name>
</geneLocation>
<gene>
    <name evidence="2" type="ordered locus">Bcep1808_7336</name>
</gene>
<evidence type="ECO:0000313" key="2">
    <source>
        <dbReference type="EMBL" id="ABO60213.1"/>
    </source>
</evidence>
<accession>A4JVB0</accession>